<dbReference type="PANTHER" id="PTHR43400">
    <property type="entry name" value="FUMARATE REDUCTASE"/>
    <property type="match status" value="1"/>
</dbReference>
<dbReference type="PANTHER" id="PTHR43400:SF10">
    <property type="entry name" value="3-OXOSTEROID 1-DEHYDROGENASE"/>
    <property type="match status" value="1"/>
</dbReference>
<dbReference type="Proteomes" id="UP000094256">
    <property type="component" value="Chromosome"/>
</dbReference>
<evidence type="ECO:0000256" key="3">
    <source>
        <dbReference type="ARBA" id="ARBA00022827"/>
    </source>
</evidence>
<dbReference type="SUPFAM" id="SSF56425">
    <property type="entry name" value="Succinate dehydrogenase/fumarate reductase flavoprotein, catalytic domain"/>
    <property type="match status" value="1"/>
</dbReference>
<evidence type="ECO:0000313" key="6">
    <source>
        <dbReference type="EMBL" id="AOH85857.1"/>
    </source>
</evidence>
<proteinExistence type="predicted"/>
<dbReference type="GO" id="GO:0016491">
    <property type="term" value="F:oxidoreductase activity"/>
    <property type="evidence" value="ECO:0007669"/>
    <property type="project" value="UniProtKB-KW"/>
</dbReference>
<dbReference type="InterPro" id="IPR027477">
    <property type="entry name" value="Succ_DH/fumarate_Rdtase_cat_sf"/>
</dbReference>
<keyword evidence="4" id="KW-0560">Oxidoreductase</keyword>
<dbReference type="PRINTS" id="PR00411">
    <property type="entry name" value="PNDRDTASEI"/>
</dbReference>
<dbReference type="SUPFAM" id="SSF51905">
    <property type="entry name" value="FAD/NAD(P)-binding domain"/>
    <property type="match status" value="1"/>
</dbReference>
<comment type="cofactor">
    <cofactor evidence="1">
        <name>FAD</name>
        <dbReference type="ChEBI" id="CHEBI:57692"/>
    </cofactor>
</comment>
<evidence type="ECO:0000256" key="2">
    <source>
        <dbReference type="ARBA" id="ARBA00022630"/>
    </source>
</evidence>
<reference evidence="6 7" key="1">
    <citation type="submission" date="2016-01" db="EMBL/GenBank/DDBJ databases">
        <title>Complete genome and mega plasmid sequence of Sphingomonas panacis DCY99 elicits systemic resistance in rice to Xanthomonas oryzae.</title>
        <authorList>
            <person name="Kim Y.J."/>
            <person name="Yang D.C."/>
            <person name="Sing P."/>
        </authorList>
    </citation>
    <scope>NUCLEOTIDE SEQUENCE [LARGE SCALE GENOMIC DNA]</scope>
    <source>
        <strain evidence="6 7">DCY99</strain>
    </source>
</reference>
<dbReference type="EMBL" id="CP014168">
    <property type="protein sequence ID" value="AOH85857.1"/>
    <property type="molecule type" value="Genomic_DNA"/>
</dbReference>
<dbReference type="Gene3D" id="3.90.700.10">
    <property type="entry name" value="Succinate dehydrogenase/fumarate reductase flavoprotein, catalytic domain"/>
    <property type="match status" value="1"/>
</dbReference>
<dbReference type="Pfam" id="PF00890">
    <property type="entry name" value="FAD_binding_2"/>
    <property type="match status" value="1"/>
</dbReference>
<keyword evidence="2" id="KW-0285">Flavoprotein</keyword>
<dbReference type="Gene3D" id="3.50.50.60">
    <property type="entry name" value="FAD/NAD(P)-binding domain"/>
    <property type="match status" value="1"/>
</dbReference>
<evidence type="ECO:0000256" key="4">
    <source>
        <dbReference type="ARBA" id="ARBA00023002"/>
    </source>
</evidence>
<dbReference type="RefSeq" id="WP_069206383.1">
    <property type="nucleotide sequence ID" value="NZ_CP014168.1"/>
</dbReference>
<accession>A0A1B3ZEL4</accession>
<dbReference type="KEGG" id="span:AWL63_19760"/>
<gene>
    <name evidence="6" type="ORF">AWL63_19760</name>
</gene>
<evidence type="ECO:0000256" key="1">
    <source>
        <dbReference type="ARBA" id="ARBA00001974"/>
    </source>
</evidence>
<dbReference type="InterPro" id="IPR036188">
    <property type="entry name" value="FAD/NAD-bd_sf"/>
</dbReference>
<keyword evidence="7" id="KW-1185">Reference proteome</keyword>
<evidence type="ECO:0000259" key="5">
    <source>
        <dbReference type="Pfam" id="PF00890"/>
    </source>
</evidence>
<dbReference type="GO" id="GO:0008202">
    <property type="term" value="P:steroid metabolic process"/>
    <property type="evidence" value="ECO:0007669"/>
    <property type="project" value="UniProtKB-ARBA"/>
</dbReference>
<keyword evidence="3" id="KW-0274">FAD</keyword>
<name>A0A1B3ZEL4_9SPHN</name>
<evidence type="ECO:0000313" key="7">
    <source>
        <dbReference type="Proteomes" id="UP000094256"/>
    </source>
</evidence>
<organism evidence="6 7">
    <name type="scientific">Sphingomonas panacis</name>
    <dbReference type="NCBI Taxonomy" id="1560345"/>
    <lineage>
        <taxon>Bacteria</taxon>
        <taxon>Pseudomonadati</taxon>
        <taxon>Pseudomonadota</taxon>
        <taxon>Alphaproteobacteria</taxon>
        <taxon>Sphingomonadales</taxon>
        <taxon>Sphingomonadaceae</taxon>
        <taxon>Sphingomonas</taxon>
    </lineage>
</organism>
<dbReference type="AlphaFoldDB" id="A0A1B3ZEL4"/>
<protein>
    <recommendedName>
        <fullName evidence="5">FAD-dependent oxidoreductase 2 FAD-binding domain-containing protein</fullName>
    </recommendedName>
</protein>
<sequence length="460" mass="48105">MMRETGEIPTSTDVVVLGAGIAGHCAALEAAERGAQVLFLEKASQAGGSSAMAGGGFIFAGTDLMHEAGINDGPEHLRQRLFASGKNKNNPVLVDAFVRHQLEAYALLKRHGAKFRLNGADRCLHETGTGRVITNMHMAAQAHANITFASKCAAMKLSRDSDTGRVNAILVAYGDEIMSIEARRGVVLTTGGFSRSRELIGVFAPELLNGVKHGGVANTGDGLMMACDLGAGLADLGYVSGSFGGAIRNYPHGVQGAEEVPPLLFSFMSGGIMVNLEGQRFVNEGQTYKALGGAGMRQTNGVAFQIFDRKVFEKSFDDSSVNNYPEGINAGYIRTADTIADLAATMQIDPAALEATIERYNAHVRNGSDPDFGRTNNLLAVDTPPYYIAATTNALTSTYGGITTNGDMAVINWLGETVPGLYAAGEVVGGFHGAGYLSGTSLSSSSTFGMLAGRSASAAI</sequence>
<dbReference type="STRING" id="1560345.AWL63_19760"/>
<dbReference type="OrthoDB" id="3178130at2"/>
<feature type="domain" description="FAD-dependent oxidoreductase 2 FAD-binding" evidence="5">
    <location>
        <begin position="13"/>
        <end position="442"/>
    </location>
</feature>
<dbReference type="InterPro" id="IPR050315">
    <property type="entry name" value="FAD-oxidoreductase_2"/>
</dbReference>
<dbReference type="InterPro" id="IPR003953">
    <property type="entry name" value="FAD-dep_OxRdtase_2_FAD-bd"/>
</dbReference>
<dbReference type="PRINTS" id="PR00368">
    <property type="entry name" value="FADPNR"/>
</dbReference>